<dbReference type="PhylomeDB" id="B4N2A6"/>
<evidence type="ECO:0000313" key="3">
    <source>
        <dbReference type="Proteomes" id="UP000007798"/>
    </source>
</evidence>
<evidence type="ECO:0000256" key="1">
    <source>
        <dbReference type="SAM" id="MobiDB-lite"/>
    </source>
</evidence>
<reference evidence="2 3" key="1">
    <citation type="journal article" date="2007" name="Nature">
        <title>Evolution of genes and genomes on the Drosophila phylogeny.</title>
        <authorList>
            <consortium name="Drosophila 12 Genomes Consortium"/>
            <person name="Clark A.G."/>
            <person name="Eisen M.B."/>
            <person name="Smith D.R."/>
            <person name="Bergman C.M."/>
            <person name="Oliver B."/>
            <person name="Markow T.A."/>
            <person name="Kaufman T.C."/>
            <person name="Kellis M."/>
            <person name="Gelbart W."/>
            <person name="Iyer V.N."/>
            <person name="Pollard D.A."/>
            <person name="Sackton T.B."/>
            <person name="Larracuente A.M."/>
            <person name="Singh N.D."/>
            <person name="Abad J.P."/>
            <person name="Abt D.N."/>
            <person name="Adryan B."/>
            <person name="Aguade M."/>
            <person name="Akashi H."/>
            <person name="Anderson W.W."/>
            <person name="Aquadro C.F."/>
            <person name="Ardell D.H."/>
            <person name="Arguello R."/>
            <person name="Artieri C.G."/>
            <person name="Barbash D.A."/>
            <person name="Barker D."/>
            <person name="Barsanti P."/>
            <person name="Batterham P."/>
            <person name="Batzoglou S."/>
            <person name="Begun D."/>
            <person name="Bhutkar A."/>
            <person name="Blanco E."/>
            <person name="Bosak S.A."/>
            <person name="Bradley R.K."/>
            <person name="Brand A.D."/>
            <person name="Brent M.R."/>
            <person name="Brooks A.N."/>
            <person name="Brown R.H."/>
            <person name="Butlin R.K."/>
            <person name="Caggese C."/>
            <person name="Calvi B.R."/>
            <person name="Bernardo de Carvalho A."/>
            <person name="Caspi A."/>
            <person name="Castrezana S."/>
            <person name="Celniker S.E."/>
            <person name="Chang J.L."/>
            <person name="Chapple C."/>
            <person name="Chatterji S."/>
            <person name="Chinwalla A."/>
            <person name="Civetta A."/>
            <person name="Clifton S.W."/>
            <person name="Comeron J.M."/>
            <person name="Costello J.C."/>
            <person name="Coyne J.A."/>
            <person name="Daub J."/>
            <person name="David R.G."/>
            <person name="Delcher A.L."/>
            <person name="Delehaunty K."/>
            <person name="Do C.B."/>
            <person name="Ebling H."/>
            <person name="Edwards K."/>
            <person name="Eickbush T."/>
            <person name="Evans J.D."/>
            <person name="Filipski A."/>
            <person name="Findeiss S."/>
            <person name="Freyhult E."/>
            <person name="Fulton L."/>
            <person name="Fulton R."/>
            <person name="Garcia A.C."/>
            <person name="Gardiner A."/>
            <person name="Garfield D.A."/>
            <person name="Garvin B.E."/>
            <person name="Gibson G."/>
            <person name="Gilbert D."/>
            <person name="Gnerre S."/>
            <person name="Godfrey J."/>
            <person name="Good R."/>
            <person name="Gotea V."/>
            <person name="Gravely B."/>
            <person name="Greenberg A.J."/>
            <person name="Griffiths-Jones S."/>
            <person name="Gross S."/>
            <person name="Guigo R."/>
            <person name="Gustafson E.A."/>
            <person name="Haerty W."/>
            <person name="Hahn M.W."/>
            <person name="Halligan D.L."/>
            <person name="Halpern A.L."/>
            <person name="Halter G.M."/>
            <person name="Han M.V."/>
            <person name="Heger A."/>
            <person name="Hillier L."/>
            <person name="Hinrichs A.S."/>
            <person name="Holmes I."/>
            <person name="Hoskins R.A."/>
            <person name="Hubisz M.J."/>
            <person name="Hultmark D."/>
            <person name="Huntley M.A."/>
            <person name="Jaffe D.B."/>
            <person name="Jagadeeshan S."/>
            <person name="Jeck W.R."/>
            <person name="Johnson J."/>
            <person name="Jones C.D."/>
            <person name="Jordan W.C."/>
            <person name="Karpen G.H."/>
            <person name="Kataoka E."/>
            <person name="Keightley P.D."/>
            <person name="Kheradpour P."/>
            <person name="Kirkness E.F."/>
            <person name="Koerich L.B."/>
            <person name="Kristiansen K."/>
            <person name="Kudrna D."/>
            <person name="Kulathinal R.J."/>
            <person name="Kumar S."/>
            <person name="Kwok R."/>
            <person name="Lander E."/>
            <person name="Langley C.H."/>
            <person name="Lapoint R."/>
            <person name="Lazzaro B.P."/>
            <person name="Lee S.J."/>
            <person name="Levesque L."/>
            <person name="Li R."/>
            <person name="Lin C.F."/>
            <person name="Lin M.F."/>
            <person name="Lindblad-Toh K."/>
            <person name="Llopart A."/>
            <person name="Long M."/>
            <person name="Low L."/>
            <person name="Lozovsky E."/>
            <person name="Lu J."/>
            <person name="Luo M."/>
            <person name="Machado C.A."/>
            <person name="Makalowski W."/>
            <person name="Marzo M."/>
            <person name="Matsuda M."/>
            <person name="Matzkin L."/>
            <person name="McAllister B."/>
            <person name="McBride C.S."/>
            <person name="McKernan B."/>
            <person name="McKernan K."/>
            <person name="Mendez-Lago M."/>
            <person name="Minx P."/>
            <person name="Mollenhauer M.U."/>
            <person name="Montooth K."/>
            <person name="Mount S.M."/>
            <person name="Mu X."/>
            <person name="Myers E."/>
            <person name="Negre B."/>
            <person name="Newfeld S."/>
            <person name="Nielsen R."/>
            <person name="Noor M.A."/>
            <person name="O'Grady P."/>
            <person name="Pachter L."/>
            <person name="Papaceit M."/>
            <person name="Parisi M.J."/>
            <person name="Parisi M."/>
            <person name="Parts L."/>
            <person name="Pedersen J.S."/>
            <person name="Pesole G."/>
            <person name="Phillippy A.M."/>
            <person name="Ponting C.P."/>
            <person name="Pop M."/>
            <person name="Porcelli D."/>
            <person name="Powell J.R."/>
            <person name="Prohaska S."/>
            <person name="Pruitt K."/>
            <person name="Puig M."/>
            <person name="Quesneville H."/>
            <person name="Ram K.R."/>
            <person name="Rand D."/>
            <person name="Rasmussen M.D."/>
            <person name="Reed L.K."/>
            <person name="Reenan R."/>
            <person name="Reily A."/>
            <person name="Remington K.A."/>
            <person name="Rieger T.T."/>
            <person name="Ritchie M.G."/>
            <person name="Robin C."/>
            <person name="Rogers Y.H."/>
            <person name="Rohde C."/>
            <person name="Rozas J."/>
            <person name="Rubenfield M.J."/>
            <person name="Ruiz A."/>
            <person name="Russo S."/>
            <person name="Salzberg S.L."/>
            <person name="Sanchez-Gracia A."/>
            <person name="Saranga D.J."/>
            <person name="Sato H."/>
            <person name="Schaeffer S.W."/>
            <person name="Schatz M.C."/>
            <person name="Schlenke T."/>
            <person name="Schwartz R."/>
            <person name="Segarra C."/>
            <person name="Singh R.S."/>
            <person name="Sirot L."/>
            <person name="Sirota M."/>
            <person name="Sisneros N.B."/>
            <person name="Smith C.D."/>
            <person name="Smith T.F."/>
            <person name="Spieth J."/>
            <person name="Stage D.E."/>
            <person name="Stark A."/>
            <person name="Stephan W."/>
            <person name="Strausberg R.L."/>
            <person name="Strempel S."/>
            <person name="Sturgill D."/>
            <person name="Sutton G."/>
            <person name="Sutton G.G."/>
            <person name="Tao W."/>
            <person name="Teichmann S."/>
            <person name="Tobari Y.N."/>
            <person name="Tomimura Y."/>
            <person name="Tsolas J.M."/>
            <person name="Valente V.L."/>
            <person name="Venter E."/>
            <person name="Venter J.C."/>
            <person name="Vicario S."/>
            <person name="Vieira F.G."/>
            <person name="Vilella A.J."/>
            <person name="Villasante A."/>
            <person name="Walenz B."/>
            <person name="Wang J."/>
            <person name="Wasserman M."/>
            <person name="Watts T."/>
            <person name="Wilson D."/>
            <person name="Wilson R.K."/>
            <person name="Wing R.A."/>
            <person name="Wolfner M.F."/>
            <person name="Wong A."/>
            <person name="Wong G.K."/>
            <person name="Wu C.I."/>
            <person name="Wu G."/>
            <person name="Yamamoto D."/>
            <person name="Yang H.P."/>
            <person name="Yang S.P."/>
            <person name="Yorke J.A."/>
            <person name="Yoshida K."/>
            <person name="Zdobnov E."/>
            <person name="Zhang P."/>
            <person name="Zhang Y."/>
            <person name="Zimin A.V."/>
            <person name="Baldwin J."/>
            <person name="Abdouelleil A."/>
            <person name="Abdulkadir J."/>
            <person name="Abebe A."/>
            <person name="Abera B."/>
            <person name="Abreu J."/>
            <person name="Acer S.C."/>
            <person name="Aftuck L."/>
            <person name="Alexander A."/>
            <person name="An P."/>
            <person name="Anderson E."/>
            <person name="Anderson S."/>
            <person name="Arachi H."/>
            <person name="Azer M."/>
            <person name="Bachantsang P."/>
            <person name="Barry A."/>
            <person name="Bayul T."/>
            <person name="Berlin A."/>
            <person name="Bessette D."/>
            <person name="Bloom T."/>
            <person name="Blye J."/>
            <person name="Boguslavskiy L."/>
            <person name="Bonnet C."/>
            <person name="Boukhgalter B."/>
            <person name="Bourzgui I."/>
            <person name="Brown A."/>
            <person name="Cahill P."/>
            <person name="Channer S."/>
            <person name="Cheshatsang Y."/>
            <person name="Chuda L."/>
            <person name="Citroen M."/>
            <person name="Collymore A."/>
            <person name="Cooke P."/>
            <person name="Costello M."/>
            <person name="D'Aco K."/>
            <person name="Daza R."/>
            <person name="De Haan G."/>
            <person name="DeGray S."/>
            <person name="DeMaso C."/>
            <person name="Dhargay N."/>
            <person name="Dooley K."/>
            <person name="Dooley E."/>
            <person name="Doricent M."/>
            <person name="Dorje P."/>
            <person name="Dorjee K."/>
            <person name="Dupes A."/>
            <person name="Elong R."/>
            <person name="Falk J."/>
            <person name="Farina A."/>
            <person name="Faro S."/>
            <person name="Ferguson D."/>
            <person name="Fisher S."/>
            <person name="Foley C.D."/>
            <person name="Franke A."/>
            <person name="Friedrich D."/>
            <person name="Gadbois L."/>
            <person name="Gearin G."/>
            <person name="Gearin C.R."/>
            <person name="Giannoukos G."/>
            <person name="Goode T."/>
            <person name="Graham J."/>
            <person name="Grandbois E."/>
            <person name="Grewal S."/>
            <person name="Gyaltsen K."/>
            <person name="Hafez N."/>
            <person name="Hagos B."/>
            <person name="Hall J."/>
            <person name="Henson C."/>
            <person name="Hollinger A."/>
            <person name="Honan T."/>
            <person name="Huard M.D."/>
            <person name="Hughes L."/>
            <person name="Hurhula B."/>
            <person name="Husby M.E."/>
            <person name="Kamat A."/>
            <person name="Kanga B."/>
            <person name="Kashin S."/>
            <person name="Khazanovich D."/>
            <person name="Kisner P."/>
            <person name="Lance K."/>
            <person name="Lara M."/>
            <person name="Lee W."/>
            <person name="Lennon N."/>
            <person name="Letendre F."/>
            <person name="LeVine R."/>
            <person name="Lipovsky A."/>
            <person name="Liu X."/>
            <person name="Liu J."/>
            <person name="Liu S."/>
            <person name="Lokyitsang T."/>
            <person name="Lokyitsang Y."/>
            <person name="Lubonja R."/>
            <person name="Lui A."/>
            <person name="MacDonald P."/>
            <person name="Magnisalis V."/>
            <person name="Maru K."/>
            <person name="Matthews C."/>
            <person name="McCusker W."/>
            <person name="McDonough S."/>
            <person name="Mehta T."/>
            <person name="Meldrim J."/>
            <person name="Meneus L."/>
            <person name="Mihai O."/>
            <person name="Mihalev A."/>
            <person name="Mihova T."/>
            <person name="Mittelman R."/>
            <person name="Mlenga V."/>
            <person name="Montmayeur A."/>
            <person name="Mulrain L."/>
            <person name="Navidi A."/>
            <person name="Naylor J."/>
            <person name="Negash T."/>
            <person name="Nguyen T."/>
            <person name="Nguyen N."/>
            <person name="Nicol R."/>
            <person name="Norbu C."/>
            <person name="Norbu N."/>
            <person name="Novod N."/>
            <person name="O'Neill B."/>
            <person name="Osman S."/>
            <person name="Markiewicz E."/>
            <person name="Oyono O.L."/>
            <person name="Patti C."/>
            <person name="Phunkhang P."/>
            <person name="Pierre F."/>
            <person name="Priest M."/>
            <person name="Raghuraman S."/>
            <person name="Rege F."/>
            <person name="Reyes R."/>
            <person name="Rise C."/>
            <person name="Rogov P."/>
            <person name="Ross K."/>
            <person name="Ryan E."/>
            <person name="Settipalli S."/>
            <person name="Shea T."/>
            <person name="Sherpa N."/>
            <person name="Shi L."/>
            <person name="Shih D."/>
            <person name="Sparrow T."/>
            <person name="Spaulding J."/>
            <person name="Stalker J."/>
            <person name="Stange-Thomann N."/>
            <person name="Stavropoulos S."/>
            <person name="Stone C."/>
            <person name="Strader C."/>
            <person name="Tesfaye S."/>
            <person name="Thomson T."/>
            <person name="Thoulutsang Y."/>
            <person name="Thoulutsang D."/>
            <person name="Topham K."/>
            <person name="Topping I."/>
            <person name="Tsamla T."/>
            <person name="Vassiliev H."/>
            <person name="Vo A."/>
            <person name="Wangchuk T."/>
            <person name="Wangdi T."/>
            <person name="Weiand M."/>
            <person name="Wilkinson J."/>
            <person name="Wilson A."/>
            <person name="Yadav S."/>
            <person name="Young G."/>
            <person name="Yu Q."/>
            <person name="Zembek L."/>
            <person name="Zhong D."/>
            <person name="Zimmer A."/>
            <person name="Zwirko Z."/>
            <person name="Jaffe D.B."/>
            <person name="Alvarez P."/>
            <person name="Brockman W."/>
            <person name="Butler J."/>
            <person name="Chin C."/>
            <person name="Gnerre S."/>
            <person name="Grabherr M."/>
            <person name="Kleber M."/>
            <person name="Mauceli E."/>
            <person name="MacCallum I."/>
        </authorList>
    </citation>
    <scope>NUCLEOTIDE SEQUENCE [LARGE SCALE GENOMIC DNA]</scope>
    <source>
        <strain evidence="3">Tucson 14030-0811.24</strain>
    </source>
</reference>
<gene>
    <name evidence="2" type="primary">Dwil\GK16464</name>
    <name evidence="2" type="ORF">Dwil_GK16464</name>
</gene>
<dbReference type="AlphaFoldDB" id="B4N2A6"/>
<dbReference type="Proteomes" id="UP000007798">
    <property type="component" value="Unassembled WGS sequence"/>
</dbReference>
<accession>B4N2A6</accession>
<keyword evidence="3" id="KW-1185">Reference proteome</keyword>
<evidence type="ECO:0000313" key="2">
    <source>
        <dbReference type="EMBL" id="EDW78495.1"/>
    </source>
</evidence>
<dbReference type="OrthoDB" id="7872325at2759"/>
<dbReference type="KEGG" id="dwi:6644608"/>
<proteinExistence type="predicted"/>
<organism evidence="2 3">
    <name type="scientific">Drosophila willistoni</name>
    <name type="common">Fruit fly</name>
    <dbReference type="NCBI Taxonomy" id="7260"/>
    <lineage>
        <taxon>Eukaryota</taxon>
        <taxon>Metazoa</taxon>
        <taxon>Ecdysozoa</taxon>
        <taxon>Arthropoda</taxon>
        <taxon>Hexapoda</taxon>
        <taxon>Insecta</taxon>
        <taxon>Pterygota</taxon>
        <taxon>Neoptera</taxon>
        <taxon>Endopterygota</taxon>
        <taxon>Diptera</taxon>
        <taxon>Brachycera</taxon>
        <taxon>Muscomorpha</taxon>
        <taxon>Ephydroidea</taxon>
        <taxon>Drosophilidae</taxon>
        <taxon>Drosophila</taxon>
        <taxon>Sophophora</taxon>
    </lineage>
</organism>
<dbReference type="HOGENOM" id="CLU_2029138_0_0_1"/>
<protein>
    <submittedName>
        <fullName evidence="2">Uncharacterized protein</fullName>
    </submittedName>
</protein>
<dbReference type="EMBL" id="CH963925">
    <property type="protein sequence ID" value="EDW78495.1"/>
    <property type="molecule type" value="Genomic_DNA"/>
</dbReference>
<name>B4N2A6_DROWI</name>
<feature type="region of interest" description="Disordered" evidence="1">
    <location>
        <begin position="1"/>
        <end position="22"/>
    </location>
</feature>
<dbReference type="InParanoid" id="B4N2A6"/>
<feature type="region of interest" description="Disordered" evidence="1">
    <location>
        <begin position="66"/>
        <end position="86"/>
    </location>
</feature>
<sequence length="122" mass="13531">MDSLRDQESGPELSSSEDDLRNSRNRRNAVHYASIGDFLSSLNISDTALASLQGLKTLSLEHYKNCMQNGEMPPGDMDKMSPDEESSPIEMVMEVKGETTEQLSHKHDFLETGINNVADAKN</sequence>